<evidence type="ECO:0000256" key="4">
    <source>
        <dbReference type="ARBA" id="ARBA00022692"/>
    </source>
</evidence>
<evidence type="ECO:0000256" key="8">
    <source>
        <dbReference type="ARBA" id="ARBA00023136"/>
    </source>
</evidence>
<evidence type="ECO:0000256" key="5">
    <source>
        <dbReference type="ARBA" id="ARBA00022968"/>
    </source>
</evidence>
<sequence length="437" mass="50022">MLMAKGKNSPPNLHGPNYIRNASDVFPCGRKTLGMMLLSVLLVLVLSAYSPEQIFLYPPMPAHNSHQTAINSPHDNAKACDLFNGTWVRDFGGPIYTNTTCPTIPEARNCAKYGKQMDYVNWMWKPHGCAMEKFEPHLFLTIVRGKTLAFAGDSIARNQMESLLCLLSQTLTQLYKLFQVEAPIRVSSDTKDKFVTWNFRSHNFTLMVLWTKFIVEDSQRQINGTVVEEHDIHLDKLDPRLATNLHQINILVISTSRWFFRRNYLYEGEELIGCIYCSEDNITSFSVPMAIQRVFRTALKNLKESQECRLQLTVVRTATSAHFENGLWNTGGSCNRTEPLREEAMIDQTEWAIRNAQVEEADRTKKNNGKGGVKIEIIDITKAMSMRPDAHPGIHWNNQWMRGYSDCSHWCLPGPIDMWNELLLAVLNKYKNSLEDQ</sequence>
<reference evidence="13" key="1">
    <citation type="journal article" date="2009" name="Rice">
        <title>De Novo Next Generation Sequencing of Plant Genomes.</title>
        <authorList>
            <person name="Rounsley S."/>
            <person name="Marri P.R."/>
            <person name="Yu Y."/>
            <person name="He R."/>
            <person name="Sisneros N."/>
            <person name="Goicoechea J.L."/>
            <person name="Lee S.J."/>
            <person name="Angelova A."/>
            <person name="Kudrna D."/>
            <person name="Luo M."/>
            <person name="Affourtit J."/>
            <person name="Desany B."/>
            <person name="Knight J."/>
            <person name="Niazi F."/>
            <person name="Egholm M."/>
            <person name="Wing R.A."/>
        </authorList>
    </citation>
    <scope>NUCLEOTIDE SEQUENCE [LARGE SCALE GENOMIC DNA]</scope>
    <source>
        <strain evidence="13">cv. IRGC 105608</strain>
    </source>
</reference>
<accession>A0A0D3FWT2</accession>
<dbReference type="PANTHER" id="PTHR32285">
    <property type="entry name" value="PROTEIN TRICHOME BIREFRINGENCE-LIKE 9-RELATED"/>
    <property type="match status" value="1"/>
</dbReference>
<keyword evidence="7" id="KW-0333">Golgi apparatus</keyword>
<proteinExistence type="inferred from homology"/>
<dbReference type="Pfam" id="PF13839">
    <property type="entry name" value="PC-Esterase"/>
    <property type="match status" value="1"/>
</dbReference>
<dbReference type="HOGENOM" id="CLU_020953_6_1_1"/>
<keyword evidence="8" id="KW-0472">Membrane</keyword>
<evidence type="ECO:0000256" key="10">
    <source>
        <dbReference type="ARBA" id="ARBA00023180"/>
    </source>
</evidence>
<evidence type="ECO:0000256" key="7">
    <source>
        <dbReference type="ARBA" id="ARBA00023034"/>
    </source>
</evidence>
<name>A0A0D3FWT2_9ORYZ</name>
<feature type="domain" description="Trichome birefringence-like N-terminal" evidence="12">
    <location>
        <begin position="79"/>
        <end position="129"/>
    </location>
</feature>
<keyword evidence="3" id="KW-0808">Transferase</keyword>
<evidence type="ECO:0000259" key="11">
    <source>
        <dbReference type="Pfam" id="PF13839"/>
    </source>
</evidence>
<dbReference type="Pfam" id="PF14416">
    <property type="entry name" value="PMR5N"/>
    <property type="match status" value="1"/>
</dbReference>
<dbReference type="STRING" id="65489.A0A0D3FWT2"/>
<evidence type="ECO:0000256" key="1">
    <source>
        <dbReference type="ARBA" id="ARBA00004323"/>
    </source>
</evidence>
<evidence type="ECO:0000313" key="13">
    <source>
        <dbReference type="EnsemblPlants" id="OBART04G15360.1"/>
    </source>
</evidence>
<feature type="domain" description="Trichome birefringence-like C-terminal" evidence="11">
    <location>
        <begin position="133"/>
        <end position="425"/>
    </location>
</feature>
<keyword evidence="4" id="KW-0812">Transmembrane</keyword>
<dbReference type="Gramene" id="OBART04G15360.1">
    <property type="protein sequence ID" value="OBART04G15360.1"/>
    <property type="gene ID" value="OBART04G15360"/>
</dbReference>
<evidence type="ECO:0000256" key="6">
    <source>
        <dbReference type="ARBA" id="ARBA00022989"/>
    </source>
</evidence>
<dbReference type="PANTHER" id="PTHR32285:SF28">
    <property type="entry name" value="XYLOGLUCAN O-ACETYLTRANSFERASE 2"/>
    <property type="match status" value="1"/>
</dbReference>
<dbReference type="PaxDb" id="65489-OBART04G15360.1"/>
<evidence type="ECO:0000313" key="14">
    <source>
        <dbReference type="Proteomes" id="UP000026960"/>
    </source>
</evidence>
<dbReference type="InterPro" id="IPR026057">
    <property type="entry name" value="TBL_C"/>
</dbReference>
<dbReference type="AlphaFoldDB" id="A0A0D3FWT2"/>
<keyword evidence="9" id="KW-1015">Disulfide bond</keyword>
<organism evidence="13">
    <name type="scientific">Oryza barthii</name>
    <dbReference type="NCBI Taxonomy" id="65489"/>
    <lineage>
        <taxon>Eukaryota</taxon>
        <taxon>Viridiplantae</taxon>
        <taxon>Streptophyta</taxon>
        <taxon>Embryophyta</taxon>
        <taxon>Tracheophyta</taxon>
        <taxon>Spermatophyta</taxon>
        <taxon>Magnoliopsida</taxon>
        <taxon>Liliopsida</taxon>
        <taxon>Poales</taxon>
        <taxon>Poaceae</taxon>
        <taxon>BOP clade</taxon>
        <taxon>Oryzoideae</taxon>
        <taxon>Oryzeae</taxon>
        <taxon>Oryzinae</taxon>
        <taxon>Oryza</taxon>
    </lineage>
</organism>
<protein>
    <submittedName>
        <fullName evidence="13">Uncharacterized protein</fullName>
    </submittedName>
</protein>
<reference evidence="13" key="2">
    <citation type="submission" date="2015-03" db="UniProtKB">
        <authorList>
            <consortium name="EnsemblPlants"/>
        </authorList>
    </citation>
    <scope>IDENTIFICATION</scope>
</reference>
<keyword evidence="6" id="KW-1133">Transmembrane helix</keyword>
<dbReference type="eggNOG" id="ENOG502QPJ5">
    <property type="taxonomic scope" value="Eukaryota"/>
</dbReference>
<keyword evidence="5" id="KW-0735">Signal-anchor</keyword>
<evidence type="ECO:0000256" key="9">
    <source>
        <dbReference type="ARBA" id="ARBA00023157"/>
    </source>
</evidence>
<keyword evidence="14" id="KW-1185">Reference proteome</keyword>
<evidence type="ECO:0000256" key="3">
    <source>
        <dbReference type="ARBA" id="ARBA00022679"/>
    </source>
</evidence>
<evidence type="ECO:0000259" key="12">
    <source>
        <dbReference type="Pfam" id="PF14416"/>
    </source>
</evidence>
<dbReference type="InterPro" id="IPR025846">
    <property type="entry name" value="TBL_N"/>
</dbReference>
<dbReference type="GO" id="GO:0000139">
    <property type="term" value="C:Golgi membrane"/>
    <property type="evidence" value="ECO:0007669"/>
    <property type="project" value="UniProtKB-SubCell"/>
</dbReference>
<keyword evidence="10" id="KW-0325">Glycoprotein</keyword>
<dbReference type="InterPro" id="IPR029962">
    <property type="entry name" value="TBL"/>
</dbReference>
<dbReference type="Proteomes" id="UP000026960">
    <property type="component" value="Chromosome 4"/>
</dbReference>
<comment type="subcellular location">
    <subcellularLocation>
        <location evidence="1">Golgi apparatus membrane</location>
        <topology evidence="1">Single-pass type II membrane protein</topology>
    </subcellularLocation>
</comment>
<dbReference type="GO" id="GO:1990538">
    <property type="term" value="F:xylan O-acetyltransferase activity"/>
    <property type="evidence" value="ECO:0007669"/>
    <property type="project" value="UniProtKB-ARBA"/>
</dbReference>
<evidence type="ECO:0000256" key="2">
    <source>
        <dbReference type="ARBA" id="ARBA00007727"/>
    </source>
</evidence>
<dbReference type="EnsemblPlants" id="OBART04G15360.1">
    <property type="protein sequence ID" value="OBART04G15360.1"/>
    <property type="gene ID" value="OBART04G15360"/>
</dbReference>
<comment type="similarity">
    <text evidence="2">Belongs to the PC-esterase family. TBL subfamily.</text>
</comment>